<protein>
    <recommendedName>
        <fullName evidence="1">Double-GTPase 1 domain-containing protein</fullName>
    </recommendedName>
</protein>
<evidence type="ECO:0000313" key="2">
    <source>
        <dbReference type="EMBL" id="ADY35732.1"/>
    </source>
</evidence>
<dbReference type="EMBL" id="CP002530">
    <property type="protein sequence ID" value="ADY35732.1"/>
    <property type="molecule type" value="Genomic_DNA"/>
</dbReference>
<dbReference type="Proteomes" id="UP000007486">
    <property type="component" value="Chromosome"/>
</dbReference>
<dbReference type="OrthoDB" id="9758793at2"/>
<proteinExistence type="predicted"/>
<evidence type="ECO:0000259" key="1">
    <source>
        <dbReference type="Pfam" id="PF19975"/>
    </source>
</evidence>
<evidence type="ECO:0000313" key="3">
    <source>
        <dbReference type="Proteomes" id="UP000007486"/>
    </source>
</evidence>
<dbReference type="Pfam" id="PF19975">
    <property type="entry name" value="DO-GTPase1"/>
    <property type="match status" value="1"/>
</dbReference>
<keyword evidence="3" id="KW-1185">Reference proteome</keyword>
<feature type="domain" description="Double-GTPase 1" evidence="1">
    <location>
        <begin position="7"/>
        <end position="270"/>
    </location>
</feature>
<reference evidence="2 3" key="1">
    <citation type="journal article" date="2011" name="Stand. Genomic Sci.">
        <title>Complete genome sequence of Bacteroides salanitronis type strain (BL78).</title>
        <authorList>
            <person name="Gronow S."/>
            <person name="Held B."/>
            <person name="Lucas S."/>
            <person name="Lapidus A."/>
            <person name="Del Rio T.G."/>
            <person name="Nolan M."/>
            <person name="Tice H."/>
            <person name="Deshpande S."/>
            <person name="Cheng J.F."/>
            <person name="Pitluck S."/>
            <person name="Liolios K."/>
            <person name="Pagani I."/>
            <person name="Ivanova N."/>
            <person name="Mavromatis K."/>
            <person name="Pati A."/>
            <person name="Tapia R."/>
            <person name="Han C."/>
            <person name="Goodwin L."/>
            <person name="Chen A."/>
            <person name="Palaniappan K."/>
            <person name="Land M."/>
            <person name="Hauser L."/>
            <person name="Chang Y.J."/>
            <person name="Jeffries C.D."/>
            <person name="Brambilla E.M."/>
            <person name="Rohde M."/>
            <person name="Goker M."/>
            <person name="Detter J.C."/>
            <person name="Woyke T."/>
            <person name="Bristow J."/>
            <person name="Markowitz V."/>
            <person name="Hugenholtz P."/>
            <person name="Kyrpides N.C."/>
            <person name="Klenk H.P."/>
            <person name="Eisen J.A."/>
        </authorList>
    </citation>
    <scope>NUCLEOTIDE SEQUENCE [LARGE SCALE GENOMIC DNA]</scope>
    <source>
        <strain evidence="2 3">DSM 18170</strain>
    </source>
</reference>
<dbReference type="RefSeq" id="WP_013617180.1">
    <property type="nucleotide sequence ID" value="NC_015164.1"/>
</dbReference>
<dbReference type="eggNOG" id="ENOG50318N7">
    <property type="taxonomic scope" value="Bacteria"/>
</dbReference>
<dbReference type="KEGG" id="bsa:Bacsa_1145"/>
<dbReference type="AlphaFoldDB" id="F0R5M5"/>
<name>F0R5M5_PHOSB</name>
<dbReference type="STRING" id="667015.Bacsa_1145"/>
<sequence>MKQMNCLLAGLPDTGKSTYIGGLWYNLENQSSKMKMKASRELVDDTQHLESLSDKWLEGVRVDRTTEDKSSSVELRIEQKDNGNVLNINIPDFSGETFRQIIEMTNSKDLDDWCEAADTLFYMANNLDPGHFEDDDNIGTVEGEKKNDEVPPFNSQKMSACAQNIMVLKYLLGRKQFKKMIFAISCWDKVTGNGINPENPESWLKSHSPVLYNFLKDQQPDSLIIGISAQGLDYEGIDDDAVITNKTKSGERAFVEIGDEIKYDLSLPLYMLINE</sequence>
<dbReference type="HOGENOM" id="CLU_078998_1_0_10"/>
<dbReference type="InterPro" id="IPR045530">
    <property type="entry name" value="DO-GTPase1"/>
</dbReference>
<organism evidence="2 3">
    <name type="scientific">Phocaeicola salanitronis (strain DSM 18170 / JCM 13657 / CCUG 60908 / BL78)</name>
    <name type="common">Bacteroides salanitronis</name>
    <dbReference type="NCBI Taxonomy" id="667015"/>
    <lineage>
        <taxon>Bacteria</taxon>
        <taxon>Pseudomonadati</taxon>
        <taxon>Bacteroidota</taxon>
        <taxon>Bacteroidia</taxon>
        <taxon>Bacteroidales</taxon>
        <taxon>Bacteroidaceae</taxon>
        <taxon>Phocaeicola</taxon>
    </lineage>
</organism>
<gene>
    <name evidence="2" type="ordered locus">Bacsa_1145</name>
</gene>
<accession>F0R5M5</accession>